<dbReference type="SUPFAM" id="SSF51182">
    <property type="entry name" value="RmlC-like cupins"/>
    <property type="match status" value="1"/>
</dbReference>
<sequence>MFHRASQEQIRILSQGATTSSEEEKGFAFNLFAQKPKYSNQNGKFFKACPREFELLRTWMPPPRNRYVEMVYPHLSKKNYQGEKEEEDEKAQREMEEKIEEDEEKKAGEYSKSRFQLLAGDAFIVPAGHPVTYIASENQHWRFISFGLYHQNNTRMFIAGKDNVVKQMESVTKELAFRVLSSLIDEIFNNLPASYFVSRPEESRGKPKAWILDFPHLF</sequence>
<evidence type="ECO:0000313" key="6">
    <source>
        <dbReference type="Proteomes" id="UP000436088"/>
    </source>
</evidence>
<organism evidence="5 6">
    <name type="scientific">Hibiscus syriacus</name>
    <name type="common">Rose of Sharon</name>
    <dbReference type="NCBI Taxonomy" id="106335"/>
    <lineage>
        <taxon>Eukaryota</taxon>
        <taxon>Viridiplantae</taxon>
        <taxon>Streptophyta</taxon>
        <taxon>Embryophyta</taxon>
        <taxon>Tracheophyta</taxon>
        <taxon>Spermatophyta</taxon>
        <taxon>Magnoliopsida</taxon>
        <taxon>eudicotyledons</taxon>
        <taxon>Gunneridae</taxon>
        <taxon>Pentapetalae</taxon>
        <taxon>rosids</taxon>
        <taxon>malvids</taxon>
        <taxon>Malvales</taxon>
        <taxon>Malvaceae</taxon>
        <taxon>Malvoideae</taxon>
        <taxon>Hibiscus</taxon>
    </lineage>
</organism>
<dbReference type="InterPro" id="IPR014710">
    <property type="entry name" value="RmlC-like_jellyroll"/>
</dbReference>
<dbReference type="PANTHER" id="PTHR31189:SF41">
    <property type="entry name" value="VICILIN C72"/>
    <property type="match status" value="1"/>
</dbReference>
<dbReference type="InterPro" id="IPR011051">
    <property type="entry name" value="RmlC_Cupin_sf"/>
</dbReference>
<dbReference type="InterPro" id="IPR050253">
    <property type="entry name" value="Seed_Storage-Functional"/>
</dbReference>
<accession>A0A6A2X8E1</accession>
<dbReference type="Gene3D" id="2.60.120.10">
    <property type="entry name" value="Jelly Rolls"/>
    <property type="match status" value="1"/>
</dbReference>
<evidence type="ECO:0000256" key="3">
    <source>
        <dbReference type="SAM" id="MobiDB-lite"/>
    </source>
</evidence>
<comment type="caution">
    <text evidence="5">The sequence shown here is derived from an EMBL/GenBank/DDBJ whole genome shotgun (WGS) entry which is preliminary data.</text>
</comment>
<protein>
    <recommendedName>
        <fullName evidence="4">Cupin type-1 domain-containing protein</fullName>
    </recommendedName>
</protein>
<keyword evidence="1" id="KW-0732">Signal</keyword>
<dbReference type="Gene3D" id="2.60.120.1450">
    <property type="match status" value="1"/>
</dbReference>
<keyword evidence="6" id="KW-1185">Reference proteome</keyword>
<reference evidence="5" key="1">
    <citation type="submission" date="2019-09" db="EMBL/GenBank/DDBJ databases">
        <title>Draft genome information of white flower Hibiscus syriacus.</title>
        <authorList>
            <person name="Kim Y.-M."/>
        </authorList>
    </citation>
    <scope>NUCLEOTIDE SEQUENCE [LARGE SCALE GENOMIC DNA]</scope>
    <source>
        <strain evidence="5">YM2019G1</strain>
    </source>
</reference>
<evidence type="ECO:0000313" key="5">
    <source>
        <dbReference type="EMBL" id="KAE8658346.1"/>
    </source>
</evidence>
<comment type="similarity">
    <text evidence="2">Belongs to the 7S seed storage protein family.</text>
</comment>
<dbReference type="InterPro" id="IPR006045">
    <property type="entry name" value="Cupin_1"/>
</dbReference>
<feature type="region of interest" description="Disordered" evidence="3">
    <location>
        <begin position="79"/>
        <end position="106"/>
    </location>
</feature>
<evidence type="ECO:0000259" key="4">
    <source>
        <dbReference type="SMART" id="SM00835"/>
    </source>
</evidence>
<dbReference type="SMART" id="SM00835">
    <property type="entry name" value="Cupin_1"/>
    <property type="match status" value="1"/>
</dbReference>
<name>A0A6A2X8E1_HIBSY</name>
<evidence type="ECO:0000256" key="2">
    <source>
        <dbReference type="ARBA" id="ARBA00023597"/>
    </source>
</evidence>
<dbReference type="EMBL" id="VEPZ02001744">
    <property type="protein sequence ID" value="KAE8658346.1"/>
    <property type="molecule type" value="Genomic_DNA"/>
</dbReference>
<feature type="domain" description="Cupin type-1" evidence="4">
    <location>
        <begin position="29"/>
        <end position="185"/>
    </location>
</feature>
<gene>
    <name evidence="5" type="ORF">F3Y22_tig00116971pilonHSYRG00239</name>
</gene>
<dbReference type="AlphaFoldDB" id="A0A6A2X8E1"/>
<evidence type="ECO:0000256" key="1">
    <source>
        <dbReference type="ARBA" id="ARBA00022729"/>
    </source>
</evidence>
<dbReference type="Proteomes" id="UP000436088">
    <property type="component" value="Unassembled WGS sequence"/>
</dbReference>
<proteinExistence type="inferred from homology"/>
<dbReference type="PANTHER" id="PTHR31189">
    <property type="entry name" value="OS03G0336100 PROTEIN-RELATED"/>
    <property type="match status" value="1"/>
</dbReference>